<dbReference type="SUPFAM" id="SSF49464">
    <property type="entry name" value="Carboxypeptidase regulatory domain-like"/>
    <property type="match status" value="1"/>
</dbReference>
<evidence type="ECO:0008006" key="4">
    <source>
        <dbReference type="Google" id="ProtNLM"/>
    </source>
</evidence>
<dbReference type="Pfam" id="PF13715">
    <property type="entry name" value="CarbopepD_reg_2"/>
    <property type="match status" value="1"/>
</dbReference>
<reference evidence="2 3" key="1">
    <citation type="submission" date="2015-01" db="EMBL/GenBank/DDBJ databases">
        <authorList>
            <person name="MANFREDI Pablo"/>
        </authorList>
    </citation>
    <scope>NUCLEOTIDE SEQUENCE [LARGE SCALE GENOMIC DNA]</scope>
    <source>
        <strain evidence="2 3">Ccy74</strain>
    </source>
</reference>
<evidence type="ECO:0000313" key="2">
    <source>
        <dbReference type="EMBL" id="CEN41308.1"/>
    </source>
</evidence>
<dbReference type="InterPro" id="IPR008969">
    <property type="entry name" value="CarboxyPept-like_regulatory"/>
</dbReference>
<evidence type="ECO:0000313" key="3">
    <source>
        <dbReference type="Proteomes" id="UP000038083"/>
    </source>
</evidence>
<sequence>MKKLTFFLLFFVTFTSFSQIKGKVTDKDNHPIAFVNIYQENGTIGTTTNEKGDYILNTQNKKLTLVFQSLGYKLERKQIDIDHFPYELNITLLEESFQLSEVIVSNKENPANAIIRNAIKNRAKNSQKTDRFEADFYSKGFFRMKNVPKKILGQEVGDLGGSLDSIRSGIVYQSETISKIKFEKPNKVKEHIVASKVAGNSNGFSINTAAEANFDFYDEYLNFEAKIISPIADAAFAYYKFQLESTFYDDKNRLINKVKLIPKRDKEPVFEGYIYIVEDSWAIYGVEVILKGYRMQNPAIKELRLVQNFSYSEKERIWHKNLQTIDLKAKILMIELEGIFSYVYSNYLFKETFDKKEFRGEIRSFSDNANKKDSLFWQKYRQIPLTEEETKNYIKKDSIELVRSSEKYIDSVESKQNKFGFWDIFSGYSYRKKSKGISLSYNGLIDPMSIGFNTVQGLFLGSGFSLRKSNRETFAATNIYTDLEYSFAENRLRITGEINRRFNRINNATLQIWGGVRARQFNRQNPISGAVNQITSLYFKDNYMKVYNDEFFGISYGQDISKDINLSGSFSFSQRKPLFNNTDYTWSRKSKPYTSNNPLLPYDYKQSFEKHYVTKFSVNADFYINRTYTSLPKRRIYNYDNPYPSFHLNFTNAFSASEKSSQYQHLEGRMKYTPSFDNKGNLYINMRSGAFFNAKDISFIDYKHFNGNLTYIQLEEDPNNSFYLLPYYSHSTNKNYIETHIRHRFNGYISNKIPLFNKLQWHFTAGFHQINSQGSKPYQEFTLGLENIGWGMVRFLRVEYVRAYQGNFLSDGFMFGLTF</sequence>
<evidence type="ECO:0000256" key="1">
    <source>
        <dbReference type="SAM" id="SignalP"/>
    </source>
</evidence>
<dbReference type="InterPro" id="IPR043741">
    <property type="entry name" value="DUF5686"/>
</dbReference>
<dbReference type="Pfam" id="PF18939">
    <property type="entry name" value="DUF5686"/>
    <property type="match status" value="1"/>
</dbReference>
<gene>
    <name evidence="2" type="ORF">CCYN74_60037</name>
</gene>
<feature type="signal peptide" evidence="1">
    <location>
        <begin position="1"/>
        <end position="18"/>
    </location>
</feature>
<dbReference type="RefSeq" id="WP_018280375.1">
    <property type="nucleotide sequence ID" value="NZ_CDOF01000002.1"/>
</dbReference>
<feature type="chain" id="PRO_5009757864" description="Carboxypeptidase-like regulatory domain-containing protein" evidence="1">
    <location>
        <begin position="19"/>
        <end position="819"/>
    </location>
</feature>
<keyword evidence="1" id="KW-0732">Signal</keyword>
<dbReference type="Gene3D" id="2.60.40.1120">
    <property type="entry name" value="Carboxypeptidase-like, regulatory domain"/>
    <property type="match status" value="1"/>
</dbReference>
<name>A0A0B7HUY5_9FLAO</name>
<dbReference type="EMBL" id="CDOG01000056">
    <property type="protein sequence ID" value="CEN41308.1"/>
    <property type="molecule type" value="Genomic_DNA"/>
</dbReference>
<accession>A0A0B7HUY5</accession>
<dbReference type="AlphaFoldDB" id="A0A0B7HUY5"/>
<proteinExistence type="predicted"/>
<dbReference type="OrthoDB" id="983143at2"/>
<dbReference type="Proteomes" id="UP000038083">
    <property type="component" value="Unassembled WGS sequence"/>
</dbReference>
<organism evidence="2 3">
    <name type="scientific">Capnocytophaga cynodegmi</name>
    <dbReference type="NCBI Taxonomy" id="28189"/>
    <lineage>
        <taxon>Bacteria</taxon>
        <taxon>Pseudomonadati</taxon>
        <taxon>Bacteroidota</taxon>
        <taxon>Flavobacteriia</taxon>
        <taxon>Flavobacteriales</taxon>
        <taxon>Flavobacteriaceae</taxon>
        <taxon>Capnocytophaga</taxon>
    </lineage>
</organism>
<protein>
    <recommendedName>
        <fullName evidence="4">Carboxypeptidase-like regulatory domain-containing protein</fullName>
    </recommendedName>
</protein>